<reference evidence="1 2" key="1">
    <citation type="journal article" date="2018" name="Nat. Ecol. Evol.">
        <title>Pezizomycetes genomes reveal the molecular basis of ectomycorrhizal truffle lifestyle.</title>
        <authorList>
            <person name="Murat C."/>
            <person name="Payen T."/>
            <person name="Noel B."/>
            <person name="Kuo A."/>
            <person name="Morin E."/>
            <person name="Chen J."/>
            <person name="Kohler A."/>
            <person name="Krizsan K."/>
            <person name="Balestrini R."/>
            <person name="Da Silva C."/>
            <person name="Montanini B."/>
            <person name="Hainaut M."/>
            <person name="Levati E."/>
            <person name="Barry K.W."/>
            <person name="Belfiori B."/>
            <person name="Cichocki N."/>
            <person name="Clum A."/>
            <person name="Dockter R.B."/>
            <person name="Fauchery L."/>
            <person name="Guy J."/>
            <person name="Iotti M."/>
            <person name="Le Tacon F."/>
            <person name="Lindquist E.A."/>
            <person name="Lipzen A."/>
            <person name="Malagnac F."/>
            <person name="Mello A."/>
            <person name="Molinier V."/>
            <person name="Miyauchi S."/>
            <person name="Poulain J."/>
            <person name="Riccioni C."/>
            <person name="Rubini A."/>
            <person name="Sitrit Y."/>
            <person name="Splivallo R."/>
            <person name="Traeger S."/>
            <person name="Wang M."/>
            <person name="Zifcakova L."/>
            <person name="Wipf D."/>
            <person name="Zambonelli A."/>
            <person name="Paolocci F."/>
            <person name="Nowrousian M."/>
            <person name="Ottonello S."/>
            <person name="Baldrian P."/>
            <person name="Spatafora J.W."/>
            <person name="Henrissat B."/>
            <person name="Nagy L.G."/>
            <person name="Aury J.M."/>
            <person name="Wincker P."/>
            <person name="Grigoriev I.V."/>
            <person name="Bonfante P."/>
            <person name="Martin F.M."/>
        </authorList>
    </citation>
    <scope>NUCLEOTIDE SEQUENCE [LARGE SCALE GENOMIC DNA]</scope>
    <source>
        <strain evidence="1 2">CCBAS932</strain>
    </source>
</reference>
<proteinExistence type="predicted"/>
<dbReference type="EMBL" id="ML119205">
    <property type="protein sequence ID" value="RPB06939.1"/>
    <property type="molecule type" value="Genomic_DNA"/>
</dbReference>
<evidence type="ECO:0000313" key="2">
    <source>
        <dbReference type="Proteomes" id="UP000277580"/>
    </source>
</evidence>
<keyword evidence="2" id="KW-1185">Reference proteome</keyword>
<gene>
    <name evidence="1" type="ORF">P167DRAFT_579844</name>
</gene>
<dbReference type="InParanoid" id="A0A3N4KC66"/>
<organism evidence="1 2">
    <name type="scientific">Morchella conica CCBAS932</name>
    <dbReference type="NCBI Taxonomy" id="1392247"/>
    <lineage>
        <taxon>Eukaryota</taxon>
        <taxon>Fungi</taxon>
        <taxon>Dikarya</taxon>
        <taxon>Ascomycota</taxon>
        <taxon>Pezizomycotina</taxon>
        <taxon>Pezizomycetes</taxon>
        <taxon>Pezizales</taxon>
        <taxon>Morchellaceae</taxon>
        <taxon>Morchella</taxon>
    </lineage>
</organism>
<name>A0A3N4KC66_9PEZI</name>
<dbReference type="OrthoDB" id="195446at2759"/>
<accession>A0A3N4KC66</accession>
<dbReference type="Proteomes" id="UP000277580">
    <property type="component" value="Unassembled WGS sequence"/>
</dbReference>
<dbReference type="AlphaFoldDB" id="A0A3N4KC66"/>
<protein>
    <submittedName>
        <fullName evidence="1">Uncharacterized protein</fullName>
    </submittedName>
</protein>
<evidence type="ECO:0000313" key="1">
    <source>
        <dbReference type="EMBL" id="RPB06939.1"/>
    </source>
</evidence>
<sequence length="137" mass="14919">MNLNAKGQDVRVYVETSIEDDSTACDLIKGDLRDEVLTTLVKKCEGITTLALKALTWLIPARCTYTVEALCMAISTGDGTRQLRGDLRVFNEADAPLPKTTQDACCGLVTIGDSSGAIRLAHYSVQEYLEHSPEIPE</sequence>